<evidence type="ECO:0000256" key="2">
    <source>
        <dbReference type="ARBA" id="ARBA00004305"/>
    </source>
</evidence>
<evidence type="ECO:0000256" key="16">
    <source>
        <dbReference type="ARBA" id="ARBA00047493"/>
    </source>
</evidence>
<dbReference type="PIRSF" id="PIRSF038895">
    <property type="entry name" value="FPGS"/>
    <property type="match status" value="1"/>
</dbReference>
<evidence type="ECO:0000256" key="5">
    <source>
        <dbReference type="ARBA" id="ARBA00008276"/>
    </source>
</evidence>
<proteinExistence type="inferred from homology"/>
<feature type="domain" description="Mur ligase central" evidence="20">
    <location>
        <begin position="80"/>
        <end position="260"/>
    </location>
</feature>
<evidence type="ECO:0000256" key="3">
    <source>
        <dbReference type="ARBA" id="ARBA00004496"/>
    </source>
</evidence>
<dbReference type="InterPro" id="IPR036565">
    <property type="entry name" value="Mur-like_cat_sf"/>
</dbReference>
<dbReference type="RefSeq" id="XP_015605816.1">
    <property type="nucleotide sequence ID" value="XM_015750330.1"/>
</dbReference>
<dbReference type="InterPro" id="IPR018109">
    <property type="entry name" value="Folylpolyglutamate_synth_CS"/>
</dbReference>
<evidence type="ECO:0000256" key="10">
    <source>
        <dbReference type="ARBA" id="ARBA00022741"/>
    </source>
</evidence>
<evidence type="ECO:0000259" key="20">
    <source>
        <dbReference type="Pfam" id="PF08245"/>
    </source>
</evidence>
<dbReference type="NCBIfam" id="TIGR01499">
    <property type="entry name" value="folC"/>
    <property type="match status" value="1"/>
</dbReference>
<dbReference type="KEGG" id="ccin:107272809"/>
<dbReference type="GO" id="GO:0046872">
    <property type="term" value="F:metal ion binding"/>
    <property type="evidence" value="ECO:0007669"/>
    <property type="project" value="UniProtKB-KW"/>
</dbReference>
<keyword evidence="12 18" id="KW-0067">ATP-binding</keyword>
<keyword evidence="15" id="KW-0472">Membrane</keyword>
<comment type="cofactor">
    <cofactor evidence="17">
        <name>a monovalent cation</name>
        <dbReference type="ChEBI" id="CHEBI:60242"/>
    </cofactor>
    <text evidence="17">A monovalent cation.</text>
</comment>
<evidence type="ECO:0000256" key="17">
    <source>
        <dbReference type="PIRNR" id="PIRNR038895"/>
    </source>
</evidence>
<evidence type="ECO:0000256" key="15">
    <source>
        <dbReference type="ARBA" id="ARBA00023136"/>
    </source>
</evidence>
<dbReference type="Pfam" id="PF08245">
    <property type="entry name" value="Mur_ligase_M"/>
    <property type="match status" value="1"/>
</dbReference>
<dbReference type="GO" id="GO:0005759">
    <property type="term" value="C:mitochondrial matrix"/>
    <property type="evidence" value="ECO:0007669"/>
    <property type="project" value="UniProtKB-SubCell"/>
</dbReference>
<dbReference type="EC" id="6.3.2.17" evidence="17"/>
<evidence type="ECO:0000256" key="8">
    <source>
        <dbReference type="ARBA" id="ARBA00022598"/>
    </source>
</evidence>
<evidence type="ECO:0000256" key="14">
    <source>
        <dbReference type="ARBA" id="ARBA00023128"/>
    </source>
</evidence>
<dbReference type="SUPFAM" id="SSF53244">
    <property type="entry name" value="MurD-like peptide ligases, peptide-binding domain"/>
    <property type="match status" value="1"/>
</dbReference>
<feature type="binding site" evidence="18">
    <location>
        <position position="397"/>
    </location>
    <ligand>
        <name>ATP</name>
        <dbReference type="ChEBI" id="CHEBI:30616"/>
    </ligand>
</feature>
<dbReference type="PANTHER" id="PTHR11136">
    <property type="entry name" value="FOLYLPOLYGLUTAMATE SYNTHASE-RELATED"/>
    <property type="match status" value="1"/>
</dbReference>
<keyword evidence="6" id="KW-0963">Cytoplasm</keyword>
<dbReference type="InterPro" id="IPR013221">
    <property type="entry name" value="Mur_ligase_cen"/>
</dbReference>
<dbReference type="Proteomes" id="UP000694920">
    <property type="component" value="Unplaced"/>
</dbReference>
<reference evidence="22 23" key="1">
    <citation type="submission" date="2025-04" db="UniProtKB">
        <authorList>
            <consortium name="RefSeq"/>
        </authorList>
    </citation>
    <scope>IDENTIFICATION</scope>
</reference>
<evidence type="ECO:0000256" key="19">
    <source>
        <dbReference type="PIRSR" id="PIRSR038895-2"/>
    </source>
</evidence>
<dbReference type="AlphaFoldDB" id="A0AAJ7FSB1"/>
<dbReference type="GO" id="GO:0006730">
    <property type="term" value="P:one-carbon metabolic process"/>
    <property type="evidence" value="ECO:0007669"/>
    <property type="project" value="UniProtKB-KW"/>
</dbReference>
<keyword evidence="10 18" id="KW-0547">Nucleotide-binding</keyword>
<comment type="subcellular location">
    <subcellularLocation>
        <location evidence="3">Cytoplasm</location>
    </subcellularLocation>
    <subcellularLocation>
        <location evidence="1">Mitochondrion inner membrane</location>
    </subcellularLocation>
    <subcellularLocation>
        <location evidence="2">Mitochondrion matrix</location>
    </subcellularLocation>
</comment>
<dbReference type="GO" id="GO:0005743">
    <property type="term" value="C:mitochondrial inner membrane"/>
    <property type="evidence" value="ECO:0007669"/>
    <property type="project" value="UniProtKB-SubCell"/>
</dbReference>
<gene>
    <name evidence="22 23" type="primary">LOC107272809</name>
</gene>
<evidence type="ECO:0000256" key="13">
    <source>
        <dbReference type="ARBA" id="ARBA00022842"/>
    </source>
</evidence>
<evidence type="ECO:0000256" key="6">
    <source>
        <dbReference type="ARBA" id="ARBA00022490"/>
    </source>
</evidence>
<evidence type="ECO:0000256" key="1">
    <source>
        <dbReference type="ARBA" id="ARBA00004273"/>
    </source>
</evidence>
<dbReference type="RefSeq" id="XP_015605817.1">
    <property type="nucleotide sequence ID" value="XM_015750331.2"/>
</dbReference>
<dbReference type="InterPro" id="IPR023600">
    <property type="entry name" value="Folylpolyglutamate_synth_euk"/>
</dbReference>
<accession>A0AAJ7FSB1</accession>
<comment type="catalytic activity">
    <reaction evidence="16 17">
        <text>(6S)-5,6,7,8-tetrahydrofolyl-(gamma-L-Glu)(n) + L-glutamate + ATP = (6S)-5,6,7,8-tetrahydrofolyl-(gamma-L-Glu)(n+1) + ADP + phosphate + H(+)</text>
        <dbReference type="Rhea" id="RHEA:10580"/>
        <dbReference type="Rhea" id="RHEA-COMP:14738"/>
        <dbReference type="Rhea" id="RHEA-COMP:14740"/>
        <dbReference type="ChEBI" id="CHEBI:15378"/>
        <dbReference type="ChEBI" id="CHEBI:29985"/>
        <dbReference type="ChEBI" id="CHEBI:30616"/>
        <dbReference type="ChEBI" id="CHEBI:43474"/>
        <dbReference type="ChEBI" id="CHEBI:141005"/>
        <dbReference type="ChEBI" id="CHEBI:456216"/>
        <dbReference type="EC" id="6.3.2.17"/>
    </reaction>
</comment>
<comment type="pathway">
    <text evidence="4 17">Cofactor biosynthesis; tetrahydrofolylpolyglutamate biosynthesis.</text>
</comment>
<evidence type="ECO:0000256" key="7">
    <source>
        <dbReference type="ARBA" id="ARBA00022563"/>
    </source>
</evidence>
<dbReference type="CTD" id="32212"/>
<evidence type="ECO:0000256" key="9">
    <source>
        <dbReference type="ARBA" id="ARBA00022723"/>
    </source>
</evidence>
<organism evidence="21 22">
    <name type="scientific">Cephus cinctus</name>
    <name type="common">Wheat stem sawfly</name>
    <dbReference type="NCBI Taxonomy" id="211228"/>
    <lineage>
        <taxon>Eukaryota</taxon>
        <taxon>Metazoa</taxon>
        <taxon>Ecdysozoa</taxon>
        <taxon>Arthropoda</taxon>
        <taxon>Hexapoda</taxon>
        <taxon>Insecta</taxon>
        <taxon>Pterygota</taxon>
        <taxon>Neoptera</taxon>
        <taxon>Endopterygota</taxon>
        <taxon>Hymenoptera</taxon>
        <taxon>Cephoidea</taxon>
        <taxon>Cephidae</taxon>
        <taxon>Cephus</taxon>
    </lineage>
</organism>
<comment type="function">
    <text evidence="17">Catalyzes conversion of folates to polyglutamate derivatives allowing concentration of folate compounds in the cell and the intracellular retention of these cofactors, which are important substrates for most of the folate-dependent enzymes that are involved in one-carbon transfer reactions involved in purine, pyrimidine and amino acid synthesis.</text>
</comment>
<dbReference type="GeneID" id="107272809"/>
<evidence type="ECO:0000313" key="21">
    <source>
        <dbReference type="Proteomes" id="UP000694920"/>
    </source>
</evidence>
<evidence type="ECO:0000256" key="11">
    <source>
        <dbReference type="ARBA" id="ARBA00022792"/>
    </source>
</evidence>
<dbReference type="Gene3D" id="3.90.190.20">
    <property type="entry name" value="Mur ligase, C-terminal domain"/>
    <property type="match status" value="1"/>
</dbReference>
<evidence type="ECO:0000256" key="4">
    <source>
        <dbReference type="ARBA" id="ARBA00005150"/>
    </source>
</evidence>
<evidence type="ECO:0000256" key="18">
    <source>
        <dbReference type="PIRSR" id="PIRSR038895-1"/>
    </source>
</evidence>
<keyword evidence="9 19" id="KW-0479">Metal-binding</keyword>
<feature type="binding site" evidence="19">
    <location>
        <position position="178"/>
    </location>
    <ligand>
        <name>Mg(2+)</name>
        <dbReference type="ChEBI" id="CHEBI:18420"/>
        <label>1</label>
    </ligand>
</feature>
<keyword evidence="7 17" id="KW-0554">One-carbon metabolism</keyword>
<keyword evidence="14" id="KW-0496">Mitochondrion</keyword>
<keyword evidence="8 17" id="KW-0436">Ligase</keyword>
<dbReference type="GO" id="GO:0005829">
    <property type="term" value="C:cytosol"/>
    <property type="evidence" value="ECO:0007669"/>
    <property type="project" value="TreeGrafter"/>
</dbReference>
<sequence length="559" mass="62566">MLIILRKMVLNVPGIRSASTIPSYDEAVKALNNLQSNAAYLQNVKTHNSATNTNLKDTRKYLLRSGITMEELDKLSVIHVAGTKGKGSTCAFIEAIIRKHGFITGFYSSPHLINVRERLRINGQPMPEEEFTQSFWKVYESLDKKKEHDTDMPQYFKFLTVLMFHVFLEVKVDVAIIEVGIGGEHDCTNIVRNPVCVGITSLGLDHTMLLGSTLESIAFQKSGIFKENTRAFTVSQPKEAMTILERRAKEKHCDLSIVTNYQSYNWRNGPPTLSIQSKVQWCNASLAIDLSKTWISWKTQNPNFGNDNGNNTTAPSTVTNQLNNNTTSSTEVTRDLLNASDSSTQRKILNISNSKLQTKLNSSNSASESSLEKLQCSSTISFEKVAEALSSCKWPGRTQILCGKSMDFYVDGAHTIESIEFCVSWFKDVTRNSPERRYLIFNSTGARDSLKLLKPFRTLSFEKVFFVPNVAGTISKTDQQNFSVTTQEQIRRCQWHCEIWGDGSTFANSVSEALERIKKDSSENSNLTNKPQVLITGSLHLVGAALALIDPDLTMTTNY</sequence>
<dbReference type="GO" id="GO:0004326">
    <property type="term" value="F:tetrahydrofolylpolyglutamate synthase activity"/>
    <property type="evidence" value="ECO:0007669"/>
    <property type="project" value="UniProtKB-EC"/>
</dbReference>
<dbReference type="PANTHER" id="PTHR11136:SF5">
    <property type="entry name" value="FOLYLPOLYGLUTAMATE SYNTHASE, MITOCHONDRIAL"/>
    <property type="match status" value="1"/>
</dbReference>
<evidence type="ECO:0000313" key="22">
    <source>
        <dbReference type="RefSeq" id="XP_015605816.1"/>
    </source>
</evidence>
<feature type="binding site" evidence="19">
    <location>
        <position position="206"/>
    </location>
    <ligand>
        <name>Mg(2+)</name>
        <dbReference type="ChEBI" id="CHEBI:18420"/>
        <label>1</label>
    </ligand>
</feature>
<keyword evidence="11" id="KW-0999">Mitochondrion inner membrane</keyword>
<dbReference type="InterPro" id="IPR036615">
    <property type="entry name" value="Mur_ligase_C_dom_sf"/>
</dbReference>
<comment type="similarity">
    <text evidence="5 17">Belongs to the folylpolyglutamate synthase family.</text>
</comment>
<feature type="binding site" evidence="18">
    <location>
        <position position="411"/>
    </location>
    <ligand>
        <name>ATP</name>
        <dbReference type="ChEBI" id="CHEBI:30616"/>
    </ligand>
</feature>
<keyword evidence="21" id="KW-1185">Reference proteome</keyword>
<protein>
    <recommendedName>
        <fullName evidence="17">Folylpolyglutamate synthase</fullName>
        <ecNumber evidence="17">6.3.2.17</ecNumber>
    </recommendedName>
    <alternativeName>
        <fullName evidence="17">Folylpoly-gamma-glutamate synthetase</fullName>
    </alternativeName>
    <alternativeName>
        <fullName evidence="17">Tetrahydrofolylpolyglutamate synthase</fullName>
    </alternativeName>
</protein>
<dbReference type="InterPro" id="IPR001645">
    <property type="entry name" value="Folylpolyglutamate_synth"/>
</dbReference>
<dbReference type="GO" id="GO:0005524">
    <property type="term" value="F:ATP binding"/>
    <property type="evidence" value="ECO:0007669"/>
    <property type="project" value="UniProtKB-KW"/>
</dbReference>
<dbReference type="PROSITE" id="PS01012">
    <property type="entry name" value="FOLYLPOLYGLU_SYNT_2"/>
    <property type="match status" value="1"/>
</dbReference>
<keyword evidence="13 19" id="KW-0460">Magnesium</keyword>
<dbReference type="Gene3D" id="3.40.1190.10">
    <property type="entry name" value="Mur-like, catalytic domain"/>
    <property type="match status" value="1"/>
</dbReference>
<evidence type="ECO:0000313" key="23">
    <source>
        <dbReference type="RefSeq" id="XP_015605817.1"/>
    </source>
</evidence>
<dbReference type="SUPFAM" id="SSF53623">
    <property type="entry name" value="MurD-like peptide ligases, catalytic domain"/>
    <property type="match status" value="1"/>
</dbReference>
<name>A0AAJ7FSB1_CEPCN</name>
<evidence type="ECO:0000256" key="12">
    <source>
        <dbReference type="ARBA" id="ARBA00022840"/>
    </source>
</evidence>
<feature type="binding site" evidence="19">
    <location>
        <position position="109"/>
    </location>
    <ligand>
        <name>Mg(2+)</name>
        <dbReference type="ChEBI" id="CHEBI:18420"/>
        <label>1</label>
    </ligand>
</feature>